<dbReference type="AlphaFoldDB" id="A0A8X6QN32"/>
<keyword evidence="3" id="KW-1185">Reference proteome</keyword>
<organism evidence="2 3">
    <name type="scientific">Nephila pilipes</name>
    <name type="common">Giant wood spider</name>
    <name type="synonym">Nephila maculata</name>
    <dbReference type="NCBI Taxonomy" id="299642"/>
    <lineage>
        <taxon>Eukaryota</taxon>
        <taxon>Metazoa</taxon>
        <taxon>Ecdysozoa</taxon>
        <taxon>Arthropoda</taxon>
        <taxon>Chelicerata</taxon>
        <taxon>Arachnida</taxon>
        <taxon>Araneae</taxon>
        <taxon>Araneomorphae</taxon>
        <taxon>Entelegynae</taxon>
        <taxon>Araneoidea</taxon>
        <taxon>Nephilidae</taxon>
        <taxon>Nephila</taxon>
    </lineage>
</organism>
<name>A0A8X6QN32_NEPPI</name>
<sequence length="56" mass="6190">RKTHPGVLVQRSQMTQIPTPRGCPRSNRFRKRRGQPSGNEGSPPPSGVPRATLPLF</sequence>
<feature type="non-terminal residue" evidence="2">
    <location>
        <position position="1"/>
    </location>
</feature>
<reference evidence="2" key="1">
    <citation type="submission" date="2020-08" db="EMBL/GenBank/DDBJ databases">
        <title>Multicomponent nature underlies the extraordinary mechanical properties of spider dragline silk.</title>
        <authorList>
            <person name="Kono N."/>
            <person name="Nakamura H."/>
            <person name="Mori M."/>
            <person name="Yoshida Y."/>
            <person name="Ohtoshi R."/>
            <person name="Malay A.D."/>
            <person name="Moran D.A.P."/>
            <person name="Tomita M."/>
            <person name="Numata K."/>
            <person name="Arakawa K."/>
        </authorList>
    </citation>
    <scope>NUCLEOTIDE SEQUENCE</scope>
</reference>
<accession>A0A8X6QN32</accession>
<proteinExistence type="predicted"/>
<evidence type="ECO:0000313" key="2">
    <source>
        <dbReference type="EMBL" id="GFU30789.1"/>
    </source>
</evidence>
<protein>
    <submittedName>
        <fullName evidence="2">Uncharacterized protein</fullName>
    </submittedName>
</protein>
<dbReference type="Proteomes" id="UP000887013">
    <property type="component" value="Unassembled WGS sequence"/>
</dbReference>
<gene>
    <name evidence="2" type="ORF">NPIL_367761</name>
</gene>
<comment type="caution">
    <text evidence="2">The sequence shown here is derived from an EMBL/GenBank/DDBJ whole genome shotgun (WGS) entry which is preliminary data.</text>
</comment>
<evidence type="ECO:0000256" key="1">
    <source>
        <dbReference type="SAM" id="MobiDB-lite"/>
    </source>
</evidence>
<evidence type="ECO:0000313" key="3">
    <source>
        <dbReference type="Proteomes" id="UP000887013"/>
    </source>
</evidence>
<dbReference type="EMBL" id="BMAW01082804">
    <property type="protein sequence ID" value="GFU30789.1"/>
    <property type="molecule type" value="Genomic_DNA"/>
</dbReference>
<feature type="region of interest" description="Disordered" evidence="1">
    <location>
        <begin position="1"/>
        <end position="56"/>
    </location>
</feature>